<dbReference type="EC" id="1.1.1.1" evidence="6"/>
<evidence type="ECO:0000256" key="4">
    <source>
        <dbReference type="RuleBase" id="RU361277"/>
    </source>
</evidence>
<reference evidence="6 7" key="1">
    <citation type="submission" date="2019-07" db="EMBL/GenBank/DDBJ databases">
        <authorList>
            <person name="Cremers G."/>
        </authorList>
    </citation>
    <scope>NUCLEOTIDE SEQUENCE [LARGE SCALE GENOMIC DNA]</scope>
</reference>
<dbReference type="PANTHER" id="PTHR43401">
    <property type="entry name" value="L-THREONINE 3-DEHYDROGENASE"/>
    <property type="match status" value="1"/>
</dbReference>
<dbReference type="SMART" id="SM00829">
    <property type="entry name" value="PKS_ER"/>
    <property type="match status" value="1"/>
</dbReference>
<dbReference type="InterPro" id="IPR011032">
    <property type="entry name" value="GroES-like_sf"/>
</dbReference>
<evidence type="ECO:0000256" key="3">
    <source>
        <dbReference type="ARBA" id="ARBA00023002"/>
    </source>
</evidence>
<evidence type="ECO:0000256" key="2">
    <source>
        <dbReference type="ARBA" id="ARBA00022833"/>
    </source>
</evidence>
<dbReference type="AlphaFoldDB" id="A0A564ZG19"/>
<dbReference type="InterPro" id="IPR013154">
    <property type="entry name" value="ADH-like_N"/>
</dbReference>
<organism evidence="6 7">
    <name type="scientific">Candidatus Methylomirabilis lanthanidiphila</name>
    <dbReference type="NCBI Taxonomy" id="2211376"/>
    <lineage>
        <taxon>Bacteria</taxon>
        <taxon>Candidatus Methylomirabilota</taxon>
        <taxon>Candidatus Methylomirabilia</taxon>
        <taxon>Candidatus Methylomirabilales</taxon>
        <taxon>Candidatus Methylomirabilaceae</taxon>
        <taxon>Candidatus Methylomirabilis</taxon>
    </lineage>
</organism>
<dbReference type="EMBL" id="CABIKM010000010">
    <property type="protein sequence ID" value="VUZ84234.1"/>
    <property type="molecule type" value="Genomic_DNA"/>
</dbReference>
<feature type="domain" description="Enoyl reductase (ER)" evidence="5">
    <location>
        <begin position="24"/>
        <end position="360"/>
    </location>
</feature>
<dbReference type="SUPFAM" id="SSF50129">
    <property type="entry name" value="GroES-like"/>
    <property type="match status" value="1"/>
</dbReference>
<gene>
    <name evidence="6" type="ORF">MELA_00604</name>
</gene>
<sequence length="368" mass="38975">MNRCGPTVLAKTAPAPERHSDGMKAIQLLEYGIVECVEMPVPTIGPGELLLAMRACGLCGSDLAKVFSKTPLEPPVPLGHELVGVVKAVGEGVRRFAPGDRLAVAHHVPCGRCRYCRHGNDSMCPQFKATNIDPGGFAEFVRIPALQTAQAAFMLPERATDDVGIFMEPLACALRAVKRSDVQAGDQIVVVGAGSMGLLVAQAVAASGARPICVDIRQERLELARTLGIEAIVNVAESDPHLALRSVTEDDGIDGAILTAVSASMVQAVLGILRAGGTINLFADAGDVGRMPIDLSLFYRRELSLTATYSATPVELEEALQLLTSGQIRTAPLISHRLDLSRFAEGARMQREGQATKVLFYAKGAGTT</sequence>
<comment type="cofactor">
    <cofactor evidence="4">
        <name>Zn(2+)</name>
        <dbReference type="ChEBI" id="CHEBI:29105"/>
    </cofactor>
</comment>
<dbReference type="Gene3D" id="3.40.50.720">
    <property type="entry name" value="NAD(P)-binding Rossmann-like Domain"/>
    <property type="match status" value="1"/>
</dbReference>
<dbReference type="GO" id="GO:0008270">
    <property type="term" value="F:zinc ion binding"/>
    <property type="evidence" value="ECO:0007669"/>
    <property type="project" value="InterPro"/>
</dbReference>
<dbReference type="InterPro" id="IPR013149">
    <property type="entry name" value="ADH-like_C"/>
</dbReference>
<dbReference type="GO" id="GO:0004022">
    <property type="term" value="F:alcohol dehydrogenase (NAD+) activity"/>
    <property type="evidence" value="ECO:0007669"/>
    <property type="project" value="UniProtKB-EC"/>
</dbReference>
<dbReference type="InterPro" id="IPR050129">
    <property type="entry name" value="Zn_alcohol_dh"/>
</dbReference>
<name>A0A564ZG19_9BACT</name>
<dbReference type="Pfam" id="PF08240">
    <property type="entry name" value="ADH_N"/>
    <property type="match status" value="1"/>
</dbReference>
<dbReference type="Pfam" id="PF00107">
    <property type="entry name" value="ADH_zinc_N"/>
    <property type="match status" value="1"/>
</dbReference>
<keyword evidence="2 4" id="KW-0862">Zinc</keyword>
<dbReference type="Gene3D" id="3.90.180.10">
    <property type="entry name" value="Medium-chain alcohol dehydrogenases, catalytic domain"/>
    <property type="match status" value="1"/>
</dbReference>
<dbReference type="InterPro" id="IPR020843">
    <property type="entry name" value="ER"/>
</dbReference>
<evidence type="ECO:0000256" key="1">
    <source>
        <dbReference type="ARBA" id="ARBA00022723"/>
    </source>
</evidence>
<protein>
    <submittedName>
        <fullName evidence="6">Alcohol dehydrogenase</fullName>
        <ecNumber evidence="6">1.1.1.1</ecNumber>
    </submittedName>
</protein>
<dbReference type="InterPro" id="IPR002328">
    <property type="entry name" value="ADH_Zn_CS"/>
</dbReference>
<accession>A0A564ZG19</accession>
<dbReference type="SUPFAM" id="SSF51735">
    <property type="entry name" value="NAD(P)-binding Rossmann-fold domains"/>
    <property type="match status" value="1"/>
</dbReference>
<evidence type="ECO:0000313" key="7">
    <source>
        <dbReference type="Proteomes" id="UP000334340"/>
    </source>
</evidence>
<dbReference type="PROSITE" id="PS00059">
    <property type="entry name" value="ADH_ZINC"/>
    <property type="match status" value="1"/>
</dbReference>
<dbReference type="InterPro" id="IPR036291">
    <property type="entry name" value="NAD(P)-bd_dom_sf"/>
</dbReference>
<evidence type="ECO:0000259" key="5">
    <source>
        <dbReference type="SMART" id="SM00829"/>
    </source>
</evidence>
<dbReference type="PANTHER" id="PTHR43401:SF2">
    <property type="entry name" value="L-THREONINE 3-DEHYDROGENASE"/>
    <property type="match status" value="1"/>
</dbReference>
<keyword evidence="7" id="KW-1185">Reference proteome</keyword>
<dbReference type="Proteomes" id="UP000334340">
    <property type="component" value="Unassembled WGS sequence"/>
</dbReference>
<proteinExistence type="inferred from homology"/>
<evidence type="ECO:0000313" key="6">
    <source>
        <dbReference type="EMBL" id="VUZ84234.1"/>
    </source>
</evidence>
<comment type="similarity">
    <text evidence="4">Belongs to the zinc-containing alcohol dehydrogenase family.</text>
</comment>
<keyword evidence="1 4" id="KW-0479">Metal-binding</keyword>
<keyword evidence="3 6" id="KW-0560">Oxidoreductase</keyword>